<organism evidence="1 2">
    <name type="scientific">Phytophthora nicotianae</name>
    <name type="common">Potato buckeye rot agent</name>
    <name type="synonym">Phytophthora parasitica</name>
    <dbReference type="NCBI Taxonomy" id="4792"/>
    <lineage>
        <taxon>Eukaryota</taxon>
        <taxon>Sar</taxon>
        <taxon>Stramenopiles</taxon>
        <taxon>Oomycota</taxon>
        <taxon>Peronosporomycetes</taxon>
        <taxon>Peronosporales</taxon>
        <taxon>Peronosporaceae</taxon>
        <taxon>Phytophthora</taxon>
    </lineage>
</organism>
<accession>W2J7D5</accession>
<sequence>MSIGAKSQVVLVKLRLSTPQSPRFSQNHGMRQFC</sequence>
<evidence type="ECO:0000313" key="1">
    <source>
        <dbReference type="EMBL" id="ETL42370.1"/>
    </source>
</evidence>
<evidence type="ECO:0000313" key="2">
    <source>
        <dbReference type="Proteomes" id="UP000053864"/>
    </source>
</evidence>
<name>W2J7D5_PHYNI</name>
<gene>
    <name evidence="1" type="ORF">L916_06818</name>
</gene>
<protein>
    <submittedName>
        <fullName evidence="1">Uncharacterized protein</fullName>
    </submittedName>
</protein>
<dbReference type="EMBL" id="KI672328">
    <property type="protein sequence ID" value="ETL42370.1"/>
    <property type="molecule type" value="Genomic_DNA"/>
</dbReference>
<dbReference type="AlphaFoldDB" id="W2J7D5"/>
<reference evidence="1 2" key="1">
    <citation type="submission" date="2013-11" db="EMBL/GenBank/DDBJ databases">
        <title>The Genome Sequence of Phytophthora parasitica CJ05E6.</title>
        <authorList>
            <consortium name="The Broad Institute Genomics Platform"/>
            <person name="Russ C."/>
            <person name="Tyler B."/>
            <person name="Panabieres F."/>
            <person name="Shan W."/>
            <person name="Tripathy S."/>
            <person name="Grunwald N."/>
            <person name="Machado M."/>
            <person name="Johnson C.S."/>
            <person name="Arredondo F."/>
            <person name="Hong C."/>
            <person name="Coffey M."/>
            <person name="Young S.K."/>
            <person name="Zeng Q."/>
            <person name="Gargeya S."/>
            <person name="Fitzgerald M."/>
            <person name="Abouelleil A."/>
            <person name="Alvarado L."/>
            <person name="Chapman S.B."/>
            <person name="Gainer-Dewar J."/>
            <person name="Goldberg J."/>
            <person name="Griggs A."/>
            <person name="Gujja S."/>
            <person name="Hansen M."/>
            <person name="Howarth C."/>
            <person name="Imamovic A."/>
            <person name="Ireland A."/>
            <person name="Larimer J."/>
            <person name="McCowan C."/>
            <person name="Murphy C."/>
            <person name="Pearson M."/>
            <person name="Poon T.W."/>
            <person name="Priest M."/>
            <person name="Roberts A."/>
            <person name="Saif S."/>
            <person name="Shea T."/>
            <person name="Sykes S."/>
            <person name="Wortman J."/>
            <person name="Nusbaum C."/>
            <person name="Birren B."/>
        </authorList>
    </citation>
    <scope>NUCLEOTIDE SEQUENCE [LARGE SCALE GENOMIC DNA]</scope>
    <source>
        <strain evidence="1 2">CJ05E6</strain>
    </source>
</reference>
<dbReference type="Proteomes" id="UP000053864">
    <property type="component" value="Unassembled WGS sequence"/>
</dbReference>
<proteinExistence type="predicted"/>